<evidence type="ECO:0000313" key="1">
    <source>
        <dbReference type="EnsemblPlants" id="OB05G22980.1"/>
    </source>
</evidence>
<name>J3M6S4_ORYBR</name>
<dbReference type="HOGENOM" id="CLU_2214006_0_0_1"/>
<accession>J3M6S4</accession>
<evidence type="ECO:0000313" key="2">
    <source>
        <dbReference type="Proteomes" id="UP000006038"/>
    </source>
</evidence>
<reference evidence="1" key="1">
    <citation type="journal article" date="2013" name="Nat. Commun.">
        <title>Whole-genome sequencing of Oryza brachyantha reveals mechanisms underlying Oryza genome evolution.</title>
        <authorList>
            <person name="Chen J."/>
            <person name="Huang Q."/>
            <person name="Gao D."/>
            <person name="Wang J."/>
            <person name="Lang Y."/>
            <person name="Liu T."/>
            <person name="Li B."/>
            <person name="Bai Z."/>
            <person name="Luis Goicoechea J."/>
            <person name="Liang C."/>
            <person name="Chen C."/>
            <person name="Zhang W."/>
            <person name="Sun S."/>
            <person name="Liao Y."/>
            <person name="Zhang X."/>
            <person name="Yang L."/>
            <person name="Song C."/>
            <person name="Wang M."/>
            <person name="Shi J."/>
            <person name="Liu G."/>
            <person name="Liu J."/>
            <person name="Zhou H."/>
            <person name="Zhou W."/>
            <person name="Yu Q."/>
            <person name="An N."/>
            <person name="Chen Y."/>
            <person name="Cai Q."/>
            <person name="Wang B."/>
            <person name="Liu B."/>
            <person name="Min J."/>
            <person name="Huang Y."/>
            <person name="Wu H."/>
            <person name="Li Z."/>
            <person name="Zhang Y."/>
            <person name="Yin Y."/>
            <person name="Song W."/>
            <person name="Jiang J."/>
            <person name="Jackson S.A."/>
            <person name="Wing R.A."/>
            <person name="Wang J."/>
            <person name="Chen M."/>
        </authorList>
    </citation>
    <scope>NUCLEOTIDE SEQUENCE [LARGE SCALE GENOMIC DNA]</scope>
    <source>
        <strain evidence="1">cv. IRGC 101232</strain>
    </source>
</reference>
<protein>
    <submittedName>
        <fullName evidence="1">Uncharacterized protein</fullName>
    </submittedName>
</protein>
<reference evidence="1" key="2">
    <citation type="submission" date="2013-04" db="UniProtKB">
        <authorList>
            <consortium name="EnsemblPlants"/>
        </authorList>
    </citation>
    <scope>IDENTIFICATION</scope>
</reference>
<dbReference type="AlphaFoldDB" id="J3M6S4"/>
<keyword evidence="2" id="KW-1185">Reference proteome</keyword>
<organism evidence="1">
    <name type="scientific">Oryza brachyantha</name>
    <name type="common">malo sina</name>
    <dbReference type="NCBI Taxonomy" id="4533"/>
    <lineage>
        <taxon>Eukaryota</taxon>
        <taxon>Viridiplantae</taxon>
        <taxon>Streptophyta</taxon>
        <taxon>Embryophyta</taxon>
        <taxon>Tracheophyta</taxon>
        <taxon>Spermatophyta</taxon>
        <taxon>Magnoliopsida</taxon>
        <taxon>Liliopsida</taxon>
        <taxon>Poales</taxon>
        <taxon>Poaceae</taxon>
        <taxon>BOP clade</taxon>
        <taxon>Oryzoideae</taxon>
        <taxon>Oryzeae</taxon>
        <taxon>Oryzinae</taxon>
        <taxon>Oryza</taxon>
    </lineage>
</organism>
<dbReference type="Proteomes" id="UP000006038">
    <property type="component" value="Chromosome 5"/>
</dbReference>
<proteinExistence type="predicted"/>
<sequence length="107" mass="11428">MGIGAARGTVRYTVFSGEVWAGLYLADAMFPTSTPLSTRWWIFPRTDTKTAAFASPRGCGDGTTMSVICFPNYFIFLPKPLDCTWRTSSSACCGAAAVSAGRISPSL</sequence>
<dbReference type="Gramene" id="OB05G22980.1">
    <property type="protein sequence ID" value="OB05G22980.1"/>
    <property type="gene ID" value="OB05G22980"/>
</dbReference>
<dbReference type="EnsemblPlants" id="OB05G22980.1">
    <property type="protein sequence ID" value="OB05G22980.1"/>
    <property type="gene ID" value="OB05G22980"/>
</dbReference>